<dbReference type="InterPro" id="IPR030664">
    <property type="entry name" value="SdhA/FrdA/AprA"/>
</dbReference>
<dbReference type="Gene3D" id="3.90.700.10">
    <property type="entry name" value="Succinate dehydrogenase/fumarate reductase flavoprotein, catalytic domain"/>
    <property type="match status" value="1"/>
</dbReference>
<feature type="non-terminal residue" evidence="4">
    <location>
        <position position="274"/>
    </location>
</feature>
<dbReference type="SUPFAM" id="SSF51905">
    <property type="entry name" value="FAD/NAD(P)-binding domain"/>
    <property type="match status" value="1"/>
</dbReference>
<dbReference type="InterPro" id="IPR027477">
    <property type="entry name" value="Succ_DH/fumarate_Rdtase_cat_sf"/>
</dbReference>
<evidence type="ECO:0000259" key="3">
    <source>
        <dbReference type="Pfam" id="PF00890"/>
    </source>
</evidence>
<dbReference type="InterPro" id="IPR036188">
    <property type="entry name" value="FAD/NAD-bd_sf"/>
</dbReference>
<dbReference type="SUPFAM" id="SSF56425">
    <property type="entry name" value="Succinate dehydrogenase/fumarate reductase flavoprotein, catalytic domain"/>
    <property type="match status" value="1"/>
</dbReference>
<dbReference type="GO" id="GO:0016491">
    <property type="term" value="F:oxidoreductase activity"/>
    <property type="evidence" value="ECO:0007669"/>
    <property type="project" value="UniProtKB-KW"/>
</dbReference>
<comment type="caution">
    <text evidence="4">The sequence shown here is derived from an EMBL/GenBank/DDBJ whole genome shotgun (WGS) entry which is preliminary data.</text>
</comment>
<proteinExistence type="predicted"/>
<dbReference type="InterPro" id="IPR003953">
    <property type="entry name" value="FAD-dep_OxRdtase_2_FAD-bd"/>
</dbReference>
<protein>
    <recommendedName>
        <fullName evidence="3">FAD-dependent oxidoreductase 2 FAD-binding domain-containing protein</fullName>
    </recommendedName>
</protein>
<organism evidence="4">
    <name type="scientific">marine sediment metagenome</name>
    <dbReference type="NCBI Taxonomy" id="412755"/>
    <lineage>
        <taxon>unclassified sequences</taxon>
        <taxon>metagenomes</taxon>
        <taxon>ecological metagenomes</taxon>
    </lineage>
</organism>
<evidence type="ECO:0000256" key="1">
    <source>
        <dbReference type="ARBA" id="ARBA00022630"/>
    </source>
</evidence>
<name>X0UMM4_9ZZZZ</name>
<sequence>HVLYEQLLQAGVRVYEEWFVTSLIIEDGACRGALAMEIRSGELQAFGAKVVLMATGGLGRAYEPSTNSLISTGDGQALAYRAGADLMDMEFVQFHPTALRNGILVTEGARGEGAYLLNSKGDRFMEKYAPKMMELASRDVVSRAEQTEIDEGRGVDGFILLDLRHLGREKILERLPQIHELALDIAGVDAIDEPIPIRPSMHYAMGGIKTDVNGASLLPGLYAAGECACITVHGANRLGGNSLLETIVFGRRAGVAAVEYAASISPANVSEAMV</sequence>
<keyword evidence="1" id="KW-0285">Flavoprotein</keyword>
<feature type="non-terminal residue" evidence="4">
    <location>
        <position position="1"/>
    </location>
</feature>
<feature type="domain" description="FAD-dependent oxidoreductase 2 FAD-binding" evidence="3">
    <location>
        <begin position="1"/>
        <end position="243"/>
    </location>
</feature>
<accession>X0UMM4</accession>
<evidence type="ECO:0000256" key="2">
    <source>
        <dbReference type="ARBA" id="ARBA00023002"/>
    </source>
</evidence>
<gene>
    <name evidence="4" type="ORF">S01H1_32920</name>
</gene>
<dbReference type="EMBL" id="BARS01020414">
    <property type="protein sequence ID" value="GAG06989.1"/>
    <property type="molecule type" value="Genomic_DNA"/>
</dbReference>
<dbReference type="PANTHER" id="PTHR11632:SF51">
    <property type="entry name" value="SUCCINATE DEHYDROGENASE [UBIQUINONE] FLAVOPROTEIN SUBUNIT, MITOCHONDRIAL"/>
    <property type="match status" value="1"/>
</dbReference>
<dbReference type="AlphaFoldDB" id="X0UMM4"/>
<dbReference type="Pfam" id="PF00890">
    <property type="entry name" value="FAD_binding_2"/>
    <property type="match status" value="1"/>
</dbReference>
<dbReference type="Gene3D" id="3.50.50.60">
    <property type="entry name" value="FAD/NAD(P)-binding domain"/>
    <property type="match status" value="2"/>
</dbReference>
<keyword evidence="2" id="KW-0560">Oxidoreductase</keyword>
<evidence type="ECO:0000313" key="4">
    <source>
        <dbReference type="EMBL" id="GAG06989.1"/>
    </source>
</evidence>
<dbReference type="FunFam" id="3.90.700.10:FF:000001">
    <property type="entry name" value="Mitochondrial succinate dehydrogenase flavoprotein subunit"/>
    <property type="match status" value="1"/>
</dbReference>
<dbReference type="PANTHER" id="PTHR11632">
    <property type="entry name" value="SUCCINATE DEHYDROGENASE 2 FLAVOPROTEIN SUBUNIT"/>
    <property type="match status" value="1"/>
</dbReference>
<reference evidence="4" key="1">
    <citation type="journal article" date="2014" name="Front. Microbiol.">
        <title>High frequency of phylogenetically diverse reductive dehalogenase-homologous genes in deep subseafloor sedimentary metagenomes.</title>
        <authorList>
            <person name="Kawai M."/>
            <person name="Futagami T."/>
            <person name="Toyoda A."/>
            <person name="Takaki Y."/>
            <person name="Nishi S."/>
            <person name="Hori S."/>
            <person name="Arai W."/>
            <person name="Tsubouchi T."/>
            <person name="Morono Y."/>
            <person name="Uchiyama I."/>
            <person name="Ito T."/>
            <person name="Fujiyama A."/>
            <person name="Inagaki F."/>
            <person name="Takami H."/>
        </authorList>
    </citation>
    <scope>NUCLEOTIDE SEQUENCE</scope>
    <source>
        <strain evidence="4">Expedition CK06-06</strain>
    </source>
</reference>